<dbReference type="EMBL" id="JAOYFB010000002">
    <property type="protein sequence ID" value="KAK4006769.1"/>
    <property type="molecule type" value="Genomic_DNA"/>
</dbReference>
<protein>
    <submittedName>
        <fullName evidence="1">Uncharacterized protein</fullName>
    </submittedName>
</protein>
<comment type="caution">
    <text evidence="1">The sequence shown here is derived from an EMBL/GenBank/DDBJ whole genome shotgun (WGS) entry which is preliminary data.</text>
</comment>
<dbReference type="Proteomes" id="UP001234178">
    <property type="component" value="Unassembled WGS sequence"/>
</dbReference>
<organism evidence="1 2">
    <name type="scientific">Daphnia magna</name>
    <dbReference type="NCBI Taxonomy" id="35525"/>
    <lineage>
        <taxon>Eukaryota</taxon>
        <taxon>Metazoa</taxon>
        <taxon>Ecdysozoa</taxon>
        <taxon>Arthropoda</taxon>
        <taxon>Crustacea</taxon>
        <taxon>Branchiopoda</taxon>
        <taxon>Diplostraca</taxon>
        <taxon>Cladocera</taxon>
        <taxon>Anomopoda</taxon>
        <taxon>Daphniidae</taxon>
        <taxon>Daphnia</taxon>
    </lineage>
</organism>
<name>A0ABQ9Z1I7_9CRUS</name>
<evidence type="ECO:0000313" key="1">
    <source>
        <dbReference type="EMBL" id="KAK4006769.1"/>
    </source>
</evidence>
<gene>
    <name evidence="1" type="ORF">OUZ56_011927</name>
</gene>
<sequence length="133" mass="14565">MFYYSNLQLSQLSAPLCSQLSVTCTFHAACCLQHLESLSHLDSSPVIHHKVRFAITVSIVPFNNSYGVEAIIACSDVDVDFWGLSIDPVGSVQLMPFSSRSVATPKSHFRALQPASINPLLALCCFPDMASFR</sequence>
<accession>A0ABQ9Z1I7</accession>
<evidence type="ECO:0000313" key="2">
    <source>
        <dbReference type="Proteomes" id="UP001234178"/>
    </source>
</evidence>
<keyword evidence="2" id="KW-1185">Reference proteome</keyword>
<proteinExistence type="predicted"/>
<reference evidence="1 2" key="1">
    <citation type="journal article" date="2023" name="Nucleic Acids Res.">
        <title>The hologenome of Daphnia magna reveals possible DNA methylation and microbiome-mediated evolution of the host genome.</title>
        <authorList>
            <person name="Chaturvedi A."/>
            <person name="Li X."/>
            <person name="Dhandapani V."/>
            <person name="Marshall H."/>
            <person name="Kissane S."/>
            <person name="Cuenca-Cambronero M."/>
            <person name="Asole G."/>
            <person name="Calvet F."/>
            <person name="Ruiz-Romero M."/>
            <person name="Marangio P."/>
            <person name="Guigo R."/>
            <person name="Rago D."/>
            <person name="Mirbahai L."/>
            <person name="Eastwood N."/>
            <person name="Colbourne J.K."/>
            <person name="Zhou J."/>
            <person name="Mallon E."/>
            <person name="Orsini L."/>
        </authorList>
    </citation>
    <scope>NUCLEOTIDE SEQUENCE [LARGE SCALE GENOMIC DNA]</scope>
    <source>
        <strain evidence="1">LRV0_1</strain>
    </source>
</reference>